<keyword evidence="2" id="KW-1185">Reference proteome</keyword>
<reference evidence="1" key="1">
    <citation type="submission" date="2021-01" db="EMBL/GenBank/DDBJ databases">
        <authorList>
            <consortium name="Genoscope - CEA"/>
            <person name="William W."/>
        </authorList>
    </citation>
    <scope>NUCLEOTIDE SEQUENCE</scope>
</reference>
<name>A0A8S1RNH3_9CILI</name>
<organism evidence="1 2">
    <name type="scientific">Paramecium sonneborni</name>
    <dbReference type="NCBI Taxonomy" id="65129"/>
    <lineage>
        <taxon>Eukaryota</taxon>
        <taxon>Sar</taxon>
        <taxon>Alveolata</taxon>
        <taxon>Ciliophora</taxon>
        <taxon>Intramacronucleata</taxon>
        <taxon>Oligohymenophorea</taxon>
        <taxon>Peniculida</taxon>
        <taxon>Parameciidae</taxon>
        <taxon>Paramecium</taxon>
    </lineage>
</organism>
<evidence type="ECO:0000313" key="1">
    <source>
        <dbReference type="EMBL" id="CAD8128355.1"/>
    </source>
</evidence>
<comment type="caution">
    <text evidence="1">The sequence shown here is derived from an EMBL/GenBank/DDBJ whole genome shotgun (WGS) entry which is preliminary data.</text>
</comment>
<dbReference type="Proteomes" id="UP000692954">
    <property type="component" value="Unassembled WGS sequence"/>
</dbReference>
<proteinExistence type="predicted"/>
<dbReference type="EMBL" id="CAJJDN010000186">
    <property type="protein sequence ID" value="CAD8128355.1"/>
    <property type="molecule type" value="Genomic_DNA"/>
</dbReference>
<protein>
    <submittedName>
        <fullName evidence="1">Uncharacterized protein</fullName>
    </submittedName>
</protein>
<gene>
    <name evidence="1" type="ORF">PSON_ATCC_30995.1.T1860043</name>
</gene>
<sequence>MHLKKKFKCTFKAIQSNIIKYFNNKKFQKQYNYQEIKYFVWVDAYLFLFRYRIYALTIYLSELKVKLESGLIDKIKSLSSQKLDQLIQLQSYVKYNQEEEKYQFLHIFYQLSIKSLRSQSLTLLIYLLDNKKMTIVKSLGKYQQDKKMPYHQKHNHLALNRQNNIFSRFYSFCVAQQFEKNYQFEELNTIVKSLLGYVINQRKSRQIYMMLAQFQQMDYTLNNRKPFYLQFRLNQTIILIQL</sequence>
<accession>A0A8S1RNH3</accession>
<evidence type="ECO:0000313" key="2">
    <source>
        <dbReference type="Proteomes" id="UP000692954"/>
    </source>
</evidence>
<dbReference type="AlphaFoldDB" id="A0A8S1RNH3"/>